<reference evidence="1 2" key="1">
    <citation type="submission" date="2018-10" db="EMBL/GenBank/DDBJ databases">
        <title>Genomic Encyclopedia of Archaeal and Bacterial Type Strains, Phase II (KMG-II): from individual species to whole genera.</title>
        <authorList>
            <person name="Goeker M."/>
        </authorList>
    </citation>
    <scope>NUCLEOTIDE SEQUENCE [LARGE SCALE GENOMIC DNA]</scope>
    <source>
        <strain evidence="1 2">DSM 14954</strain>
    </source>
</reference>
<evidence type="ECO:0000313" key="2">
    <source>
        <dbReference type="Proteomes" id="UP000278962"/>
    </source>
</evidence>
<dbReference type="AlphaFoldDB" id="A0A660L803"/>
<dbReference type="Proteomes" id="UP000278962">
    <property type="component" value="Unassembled WGS sequence"/>
</dbReference>
<organism evidence="1 2">
    <name type="scientific">Solirubrobacter pauli</name>
    <dbReference type="NCBI Taxonomy" id="166793"/>
    <lineage>
        <taxon>Bacteria</taxon>
        <taxon>Bacillati</taxon>
        <taxon>Actinomycetota</taxon>
        <taxon>Thermoleophilia</taxon>
        <taxon>Solirubrobacterales</taxon>
        <taxon>Solirubrobacteraceae</taxon>
        <taxon>Solirubrobacter</taxon>
    </lineage>
</organism>
<accession>A0A660L803</accession>
<proteinExistence type="predicted"/>
<keyword evidence="2" id="KW-1185">Reference proteome</keyword>
<name>A0A660L803_9ACTN</name>
<comment type="caution">
    <text evidence="1">The sequence shown here is derived from an EMBL/GenBank/DDBJ whole genome shotgun (WGS) entry which is preliminary data.</text>
</comment>
<gene>
    <name evidence="1" type="ORF">C8N24_0187</name>
</gene>
<evidence type="ECO:0000313" key="1">
    <source>
        <dbReference type="EMBL" id="RKQ90385.1"/>
    </source>
</evidence>
<protein>
    <recommendedName>
        <fullName evidence="3">SMI1/KNR4 family protein SUKH-1</fullName>
    </recommendedName>
</protein>
<sequence length="199" mass="22643">MVSADVPPWRPPTSLEALQQLEAEIAPMRLPDQVRRLWTLVDAASLRVHTWPRIIPPSVALVNWRQTRDDFEGRVPLVLVDVGYENLQTMSIELDVDELPGGALFEWDVSGDEFTRRFNQLADWIDYVALLIRRGIFNRADRGDGPVLEVPGYPLHEAEIAMRTVPGEHPVHGRALDVDTDSSSWPVHWQRVNQRLLSA</sequence>
<dbReference type="EMBL" id="RBIL01000001">
    <property type="protein sequence ID" value="RKQ90385.1"/>
    <property type="molecule type" value="Genomic_DNA"/>
</dbReference>
<evidence type="ECO:0008006" key="3">
    <source>
        <dbReference type="Google" id="ProtNLM"/>
    </source>
</evidence>